<feature type="region of interest" description="Disordered" evidence="1">
    <location>
        <begin position="49"/>
        <end position="77"/>
    </location>
</feature>
<feature type="region of interest" description="Disordered" evidence="1">
    <location>
        <begin position="159"/>
        <end position="325"/>
    </location>
</feature>
<evidence type="ECO:0000313" key="2">
    <source>
        <dbReference type="EMBL" id="EWM22771.1"/>
    </source>
</evidence>
<feature type="compositionally biased region" description="Gly residues" evidence="1">
    <location>
        <begin position="117"/>
        <end position="138"/>
    </location>
</feature>
<accession>W7TQR6</accession>
<reference evidence="2 3" key="1">
    <citation type="journal article" date="2014" name="Mol. Plant">
        <title>Chromosome Scale Genome Assembly and Transcriptome Profiling of Nannochloropsis gaditana in Nitrogen Depletion.</title>
        <authorList>
            <person name="Corteggiani Carpinelli E."/>
            <person name="Telatin A."/>
            <person name="Vitulo N."/>
            <person name="Forcato C."/>
            <person name="D'Angelo M."/>
            <person name="Schiavon R."/>
            <person name="Vezzi A."/>
            <person name="Giacometti G.M."/>
            <person name="Morosinotto T."/>
            <person name="Valle G."/>
        </authorList>
    </citation>
    <scope>NUCLEOTIDE SEQUENCE [LARGE SCALE GENOMIC DNA]</scope>
    <source>
        <strain evidence="2 3">B-31</strain>
    </source>
</reference>
<feature type="compositionally biased region" description="Low complexity" evidence="1">
    <location>
        <begin position="17"/>
        <end position="28"/>
    </location>
</feature>
<feature type="region of interest" description="Disordered" evidence="1">
    <location>
        <begin position="1"/>
        <end position="34"/>
    </location>
</feature>
<dbReference type="Proteomes" id="UP000019335">
    <property type="component" value="Unassembled WGS sequence"/>
</dbReference>
<proteinExistence type="predicted"/>
<name>W7TQR6_9STRA</name>
<feature type="compositionally biased region" description="Low complexity" evidence="1">
    <location>
        <begin position="288"/>
        <end position="300"/>
    </location>
</feature>
<gene>
    <name evidence="2" type="ORF">Naga_100554g2</name>
</gene>
<feature type="region of interest" description="Disordered" evidence="1">
    <location>
        <begin position="114"/>
        <end position="138"/>
    </location>
</feature>
<protein>
    <submittedName>
        <fullName evidence="2">Uncharacterized protein</fullName>
    </submittedName>
</protein>
<evidence type="ECO:0000313" key="3">
    <source>
        <dbReference type="Proteomes" id="UP000019335"/>
    </source>
</evidence>
<comment type="caution">
    <text evidence="2">The sequence shown here is derived from an EMBL/GenBank/DDBJ whole genome shotgun (WGS) entry which is preliminary data.</text>
</comment>
<dbReference type="EMBL" id="AZIL01002093">
    <property type="protein sequence ID" value="EWM22771.1"/>
    <property type="molecule type" value="Genomic_DNA"/>
</dbReference>
<evidence type="ECO:0000256" key="1">
    <source>
        <dbReference type="SAM" id="MobiDB-lite"/>
    </source>
</evidence>
<keyword evidence="3" id="KW-1185">Reference proteome</keyword>
<dbReference type="OrthoDB" id="10379166at2759"/>
<dbReference type="AlphaFoldDB" id="W7TQR6"/>
<sequence length="379" mass="39040">MDDIPSGMHGSTPTHNASSGTAAAGPAPEVTAPFPPVLVTGVEMKGLHTSASTYKRGREREDSGTFSLPRGGPEASLGKGCGEVESIINGQAIKRLRIAGSVDLSEIVDLHDPFDGGVQGAGRGEGGKEGGGGGGGGGEGGGLCDAFIYHRQLLRLHQRQEHEKGRKSTPAQPHVPATPSEPETGNDLAEWHLHKASRGPLERSTSSGSKEASRPGIGGDGSDRSGRVGALAPTESGARERDGLPRSLSDPCLASPGAPGGASPGSMEKGRKEGRGYRANPADQQGWRRPGSSSPSSPRSSEGRKGGKEGRRDGGIGGSEDGHARGWVRGEVAWEEADVNYSLINNLLGRLHLEKVRRFVPYGPAGGPGKERGMDAGSG</sequence>
<feature type="compositionally biased region" description="Basic and acidic residues" evidence="1">
    <location>
        <begin position="301"/>
        <end position="324"/>
    </location>
</feature>
<organism evidence="2 3">
    <name type="scientific">Nannochloropsis gaditana</name>
    <dbReference type="NCBI Taxonomy" id="72520"/>
    <lineage>
        <taxon>Eukaryota</taxon>
        <taxon>Sar</taxon>
        <taxon>Stramenopiles</taxon>
        <taxon>Ochrophyta</taxon>
        <taxon>Eustigmatophyceae</taxon>
        <taxon>Eustigmatales</taxon>
        <taxon>Monodopsidaceae</taxon>
        <taxon>Nannochloropsis</taxon>
    </lineage>
</organism>